<sequence>MGKNYQQFHSHSDSYSEIIKTTRKPFVIFLHGDRLFCETEEVQDFAFCPSTLLGMKFGCLID</sequence>
<protein>
    <submittedName>
        <fullName evidence="1">Uncharacterized protein</fullName>
    </submittedName>
</protein>
<keyword evidence="2" id="KW-1185">Reference proteome</keyword>
<gene>
    <name evidence="1" type="ORF">T02_12240</name>
</gene>
<accession>A0A0V1LGF1</accession>
<organism evidence="1 2">
    <name type="scientific">Trichinella nativa</name>
    <dbReference type="NCBI Taxonomy" id="6335"/>
    <lineage>
        <taxon>Eukaryota</taxon>
        <taxon>Metazoa</taxon>
        <taxon>Ecdysozoa</taxon>
        <taxon>Nematoda</taxon>
        <taxon>Enoplea</taxon>
        <taxon>Dorylaimia</taxon>
        <taxon>Trichinellida</taxon>
        <taxon>Trichinellidae</taxon>
        <taxon>Trichinella</taxon>
    </lineage>
</organism>
<dbReference type="Proteomes" id="UP000054721">
    <property type="component" value="Unassembled WGS sequence"/>
</dbReference>
<evidence type="ECO:0000313" key="2">
    <source>
        <dbReference type="Proteomes" id="UP000054721"/>
    </source>
</evidence>
<reference evidence="1 2" key="1">
    <citation type="submission" date="2015-05" db="EMBL/GenBank/DDBJ databases">
        <title>Evolution of Trichinella species and genotypes.</title>
        <authorList>
            <person name="Korhonen P.K."/>
            <person name="Edoardo P."/>
            <person name="Giuseppe L.R."/>
            <person name="Gasser R.B."/>
        </authorList>
    </citation>
    <scope>NUCLEOTIDE SEQUENCE [LARGE SCALE GENOMIC DNA]</scope>
    <source>
        <strain evidence="1">ISS10</strain>
    </source>
</reference>
<dbReference type="EMBL" id="JYDW01000057">
    <property type="protein sequence ID" value="KRZ58439.1"/>
    <property type="molecule type" value="Genomic_DNA"/>
</dbReference>
<evidence type="ECO:0000313" key="1">
    <source>
        <dbReference type="EMBL" id="KRZ58439.1"/>
    </source>
</evidence>
<name>A0A0V1LGF1_9BILA</name>
<comment type="caution">
    <text evidence="1">The sequence shown here is derived from an EMBL/GenBank/DDBJ whole genome shotgun (WGS) entry which is preliminary data.</text>
</comment>
<dbReference type="AlphaFoldDB" id="A0A0V1LGF1"/>
<proteinExistence type="predicted"/>